<dbReference type="EMBL" id="JBHSSW010000001">
    <property type="protein sequence ID" value="MFC6196580.1"/>
    <property type="molecule type" value="Genomic_DNA"/>
</dbReference>
<dbReference type="Proteomes" id="UP001596303">
    <property type="component" value="Unassembled WGS sequence"/>
</dbReference>
<name>A0ABW1S4J2_9PROT</name>
<reference evidence="2" key="1">
    <citation type="journal article" date="2019" name="Int. J. Syst. Evol. Microbiol.">
        <title>The Global Catalogue of Microorganisms (GCM) 10K type strain sequencing project: providing services to taxonomists for standard genome sequencing and annotation.</title>
        <authorList>
            <consortium name="The Broad Institute Genomics Platform"/>
            <consortium name="The Broad Institute Genome Sequencing Center for Infectious Disease"/>
            <person name="Wu L."/>
            <person name="Ma J."/>
        </authorList>
    </citation>
    <scope>NUCLEOTIDE SEQUENCE [LARGE SCALE GENOMIC DNA]</scope>
    <source>
        <strain evidence="2">CGMCC-1.15741</strain>
    </source>
</reference>
<proteinExistence type="predicted"/>
<protein>
    <submittedName>
        <fullName evidence="1">Phage tail assembly chaperone</fullName>
    </submittedName>
</protein>
<dbReference type="Pfam" id="PF09550">
    <property type="entry name" value="Phage_TAC_6"/>
    <property type="match status" value="1"/>
</dbReference>
<keyword evidence="2" id="KW-1185">Reference proteome</keyword>
<dbReference type="InterPro" id="IPR019056">
    <property type="entry name" value="Phage_TAC_6"/>
</dbReference>
<gene>
    <name evidence="1" type="ORF">ACFQDM_00745</name>
</gene>
<evidence type="ECO:0000313" key="1">
    <source>
        <dbReference type="EMBL" id="MFC6196580.1"/>
    </source>
</evidence>
<comment type="caution">
    <text evidence="1">The sequence shown here is derived from an EMBL/GenBank/DDBJ whole genome shotgun (WGS) entry which is preliminary data.</text>
</comment>
<sequence>MKHDARTPWPLMLQAALRMGLSPQAFWQLSLREWQALTLKTKNTGFGRADLSALLSRFPDKD</sequence>
<accession>A0ABW1S4J2</accession>
<dbReference type="RefSeq" id="WP_377374161.1">
    <property type="nucleotide sequence ID" value="NZ_JBHSSW010000001.1"/>
</dbReference>
<evidence type="ECO:0000313" key="2">
    <source>
        <dbReference type="Proteomes" id="UP001596303"/>
    </source>
</evidence>
<organism evidence="1 2">
    <name type="scientific">Ponticaulis profundi</name>
    <dbReference type="NCBI Taxonomy" id="2665222"/>
    <lineage>
        <taxon>Bacteria</taxon>
        <taxon>Pseudomonadati</taxon>
        <taxon>Pseudomonadota</taxon>
        <taxon>Alphaproteobacteria</taxon>
        <taxon>Hyphomonadales</taxon>
        <taxon>Hyphomonadaceae</taxon>
        <taxon>Ponticaulis</taxon>
    </lineage>
</organism>